<accession>A0AAN1QFU2</accession>
<evidence type="ECO:0000313" key="7">
    <source>
        <dbReference type="EMBL" id="AYV37969.1"/>
    </source>
</evidence>
<gene>
    <name evidence="7" type="ORF">EFI48_14815</name>
</gene>
<name>A0AAN1QFU2_AERVE</name>
<feature type="transmembrane region" description="Helical" evidence="6">
    <location>
        <begin position="433"/>
        <end position="456"/>
    </location>
</feature>
<dbReference type="InterPro" id="IPR050833">
    <property type="entry name" value="Poly_Biosynth_Transport"/>
</dbReference>
<feature type="transmembrane region" description="Helical" evidence="6">
    <location>
        <begin position="462"/>
        <end position="485"/>
    </location>
</feature>
<keyword evidence="2" id="KW-1003">Cell membrane</keyword>
<feature type="transmembrane region" description="Helical" evidence="6">
    <location>
        <begin position="12"/>
        <end position="35"/>
    </location>
</feature>
<dbReference type="Pfam" id="PF01943">
    <property type="entry name" value="Polysacc_synt"/>
    <property type="match status" value="1"/>
</dbReference>
<feature type="transmembrane region" description="Helical" evidence="6">
    <location>
        <begin position="185"/>
        <end position="206"/>
    </location>
</feature>
<reference evidence="7 8" key="1">
    <citation type="submission" date="2018-11" db="EMBL/GenBank/DDBJ databases">
        <title>Complete genome sequence of multidrug-resistant Aeromonas veronii strain MS-18-37.</title>
        <authorList>
            <person name="Abdelhamed H."/>
            <person name="Lawrence M."/>
            <person name="Waldbieser G."/>
        </authorList>
    </citation>
    <scope>NUCLEOTIDE SEQUENCE [LARGE SCALE GENOMIC DNA]</scope>
    <source>
        <strain evidence="7 8">MS-18-37</strain>
    </source>
</reference>
<dbReference type="Proteomes" id="UP000267614">
    <property type="component" value="Chromosome"/>
</dbReference>
<feature type="transmembrane region" description="Helical" evidence="6">
    <location>
        <begin position="130"/>
        <end position="149"/>
    </location>
</feature>
<dbReference type="EMBL" id="CP033604">
    <property type="protein sequence ID" value="AYV37969.1"/>
    <property type="molecule type" value="Genomic_DNA"/>
</dbReference>
<feature type="transmembrane region" description="Helical" evidence="6">
    <location>
        <begin position="84"/>
        <end position="110"/>
    </location>
</feature>
<feature type="transmembrane region" description="Helical" evidence="6">
    <location>
        <begin position="342"/>
        <end position="363"/>
    </location>
</feature>
<evidence type="ECO:0000256" key="2">
    <source>
        <dbReference type="ARBA" id="ARBA00022475"/>
    </source>
</evidence>
<evidence type="ECO:0000256" key="4">
    <source>
        <dbReference type="ARBA" id="ARBA00022989"/>
    </source>
</evidence>
<keyword evidence="3 6" id="KW-0812">Transmembrane</keyword>
<feature type="transmembrane region" description="Helical" evidence="6">
    <location>
        <begin position="375"/>
        <end position="394"/>
    </location>
</feature>
<organism evidence="7 8">
    <name type="scientific">Aeromonas veronii</name>
    <dbReference type="NCBI Taxonomy" id="654"/>
    <lineage>
        <taxon>Bacteria</taxon>
        <taxon>Pseudomonadati</taxon>
        <taxon>Pseudomonadota</taxon>
        <taxon>Gammaproteobacteria</taxon>
        <taxon>Aeromonadales</taxon>
        <taxon>Aeromonadaceae</taxon>
        <taxon>Aeromonas</taxon>
    </lineage>
</organism>
<dbReference type="PANTHER" id="PTHR30250">
    <property type="entry name" value="PST FAMILY PREDICTED COLANIC ACID TRANSPORTER"/>
    <property type="match status" value="1"/>
</dbReference>
<dbReference type="PANTHER" id="PTHR30250:SF26">
    <property type="entry name" value="PSMA PROTEIN"/>
    <property type="match status" value="1"/>
</dbReference>
<feature type="transmembrane region" description="Helical" evidence="6">
    <location>
        <begin position="311"/>
        <end position="336"/>
    </location>
</feature>
<dbReference type="RefSeq" id="WP_123173454.1">
    <property type="nucleotide sequence ID" value="NZ_CP033604.1"/>
</dbReference>
<evidence type="ECO:0000256" key="1">
    <source>
        <dbReference type="ARBA" id="ARBA00004651"/>
    </source>
</evidence>
<keyword evidence="4 6" id="KW-1133">Transmembrane helix</keyword>
<proteinExistence type="predicted"/>
<evidence type="ECO:0000313" key="8">
    <source>
        <dbReference type="Proteomes" id="UP000267614"/>
    </source>
</evidence>
<evidence type="ECO:0000256" key="3">
    <source>
        <dbReference type="ARBA" id="ARBA00022692"/>
    </source>
</evidence>
<feature type="transmembrane region" description="Helical" evidence="6">
    <location>
        <begin position="156"/>
        <end position="179"/>
    </location>
</feature>
<evidence type="ECO:0000256" key="6">
    <source>
        <dbReference type="SAM" id="Phobius"/>
    </source>
</evidence>
<evidence type="ECO:0000256" key="5">
    <source>
        <dbReference type="ARBA" id="ARBA00023136"/>
    </source>
</evidence>
<protein>
    <submittedName>
        <fullName evidence="7">Polysaccharide biosynthesis protein</fullName>
    </submittedName>
</protein>
<feature type="transmembrane region" description="Helical" evidence="6">
    <location>
        <begin position="400"/>
        <end position="421"/>
    </location>
</feature>
<comment type="subcellular location">
    <subcellularLocation>
        <location evidence="1">Cell membrane</location>
        <topology evidence="1">Multi-pass membrane protein</topology>
    </subcellularLocation>
</comment>
<dbReference type="AlphaFoldDB" id="A0AAN1QFU2"/>
<dbReference type="InterPro" id="IPR002797">
    <property type="entry name" value="Polysacc_synth"/>
</dbReference>
<sequence>MTKKIIFKNTIALYLRQLLILFVSLYTVRIVLNVLGVEEYGLYNVVAGLVALCSFLPSALASATQRFFSFALGQSDKASLYKTFSVNLVLYASVALFALITLEVFGFWFVKEYLNIPPTRLDAAITLYHYAVFTFIAGIFTSPFIAIIIAHEDMQIYAYASISEVLLKLAVTFALVYIPSDKLELYGLLLLFVSLINMSVYLIICFRKYPECQLRIIHWDSKLLKEIYGFTGWSLFGQLTTVARNQAVTILLNQYFNPAVVAARAIANTVSSQINMFSNAFNTGLYPPIIKAYAANEKEEMFSLIYNGSKLTFFLMWIFSLPMFIEMEGVLTLWLSTPPENAVWFTRLALIEALIISISLPIISAARAPGKMKMYELTLGSIQVGIFIVSWALLVNGYPASSVFITAIIANVLMFAIRLFIVSWLVGLSAYIFLRLVVMPILAVIFISVSLSLFIKSCLPSGYLYSILTMSFTVIVSSVTMYYFGLSKDWRGKVKFMVISKLKR</sequence>
<keyword evidence="5 6" id="KW-0472">Membrane</keyword>
<feature type="transmembrane region" description="Helical" evidence="6">
    <location>
        <begin position="41"/>
        <end position="63"/>
    </location>
</feature>
<dbReference type="GO" id="GO:0005886">
    <property type="term" value="C:plasma membrane"/>
    <property type="evidence" value="ECO:0007669"/>
    <property type="project" value="UniProtKB-SubCell"/>
</dbReference>